<evidence type="ECO:0000256" key="4">
    <source>
        <dbReference type="ARBA" id="ARBA00022519"/>
    </source>
</evidence>
<gene>
    <name evidence="10" type="ORF">PPSIR1_07937</name>
</gene>
<evidence type="ECO:0000313" key="11">
    <source>
        <dbReference type="Proteomes" id="UP000005801"/>
    </source>
</evidence>
<feature type="transmembrane region" description="Helical" evidence="9">
    <location>
        <begin position="121"/>
        <end position="143"/>
    </location>
</feature>
<evidence type="ECO:0000313" key="10">
    <source>
        <dbReference type="EMBL" id="EDM76306.1"/>
    </source>
</evidence>
<evidence type="ECO:0000256" key="8">
    <source>
        <dbReference type="ARBA" id="ARBA00035655"/>
    </source>
</evidence>
<dbReference type="Pfam" id="PF04143">
    <property type="entry name" value="Sulf_transp"/>
    <property type="match status" value="1"/>
</dbReference>
<dbReference type="AlphaFoldDB" id="A6GCY2"/>
<dbReference type="STRING" id="391625.PPSIR1_07937"/>
<evidence type="ECO:0000256" key="2">
    <source>
        <dbReference type="ARBA" id="ARBA00022448"/>
    </source>
</evidence>
<keyword evidence="5 9" id="KW-0812">Transmembrane</keyword>
<keyword evidence="3" id="KW-1003">Cell membrane</keyword>
<keyword evidence="4" id="KW-0997">Cell inner membrane</keyword>
<evidence type="ECO:0000256" key="3">
    <source>
        <dbReference type="ARBA" id="ARBA00022475"/>
    </source>
</evidence>
<keyword evidence="11" id="KW-1185">Reference proteome</keyword>
<proteinExistence type="inferred from homology"/>
<evidence type="ECO:0000256" key="1">
    <source>
        <dbReference type="ARBA" id="ARBA00004429"/>
    </source>
</evidence>
<name>A6GCY2_9BACT</name>
<evidence type="ECO:0000256" key="9">
    <source>
        <dbReference type="SAM" id="Phobius"/>
    </source>
</evidence>
<protein>
    <submittedName>
        <fullName evidence="10">YeeE/YedE family protein</fullName>
    </submittedName>
</protein>
<keyword evidence="6 9" id="KW-1133">Transmembrane helix</keyword>
<organism evidence="10 11">
    <name type="scientific">Plesiocystis pacifica SIR-1</name>
    <dbReference type="NCBI Taxonomy" id="391625"/>
    <lineage>
        <taxon>Bacteria</taxon>
        <taxon>Pseudomonadati</taxon>
        <taxon>Myxococcota</taxon>
        <taxon>Polyangia</taxon>
        <taxon>Nannocystales</taxon>
        <taxon>Nannocystaceae</taxon>
        <taxon>Plesiocystis</taxon>
    </lineage>
</organism>
<evidence type="ECO:0000256" key="6">
    <source>
        <dbReference type="ARBA" id="ARBA00022989"/>
    </source>
</evidence>
<dbReference type="PANTHER" id="PTHR30574">
    <property type="entry name" value="INNER MEMBRANE PROTEIN YEDE"/>
    <property type="match status" value="1"/>
</dbReference>
<dbReference type="InterPro" id="IPR007272">
    <property type="entry name" value="Sulf_transp_TsuA/YedE"/>
</dbReference>
<keyword evidence="2" id="KW-0813">Transport</keyword>
<dbReference type="eggNOG" id="COG2391">
    <property type="taxonomic scope" value="Bacteria"/>
</dbReference>
<feature type="transmembrane region" description="Helical" evidence="9">
    <location>
        <begin position="6"/>
        <end position="30"/>
    </location>
</feature>
<comment type="similarity">
    <text evidence="8">Belongs to the TsuA/YedE (TC 9.B.102) family.</text>
</comment>
<evidence type="ECO:0000256" key="5">
    <source>
        <dbReference type="ARBA" id="ARBA00022692"/>
    </source>
</evidence>
<reference evidence="10 11" key="1">
    <citation type="submission" date="2007-06" db="EMBL/GenBank/DDBJ databases">
        <authorList>
            <person name="Shimkets L."/>
            <person name="Ferriera S."/>
            <person name="Johnson J."/>
            <person name="Kravitz S."/>
            <person name="Beeson K."/>
            <person name="Sutton G."/>
            <person name="Rogers Y.-H."/>
            <person name="Friedman R."/>
            <person name="Frazier M."/>
            <person name="Venter J.C."/>
        </authorList>
    </citation>
    <scope>NUCLEOTIDE SEQUENCE [LARGE SCALE GENOMIC DNA]</scope>
    <source>
        <strain evidence="10 11">SIR-1</strain>
    </source>
</reference>
<accession>A6GCY2</accession>
<feature type="transmembrane region" description="Helical" evidence="9">
    <location>
        <begin position="84"/>
        <end position="101"/>
    </location>
</feature>
<keyword evidence="7 9" id="KW-0472">Membrane</keyword>
<comment type="caution">
    <text evidence="10">The sequence shown here is derived from an EMBL/GenBank/DDBJ whole genome shotgun (WGS) entry which is preliminary data.</text>
</comment>
<comment type="subcellular location">
    <subcellularLocation>
        <location evidence="1">Cell inner membrane</location>
        <topology evidence="1">Multi-pass membrane protein</topology>
    </subcellularLocation>
</comment>
<dbReference type="RefSeq" id="WP_006974573.1">
    <property type="nucleotide sequence ID" value="NZ_ABCS01000068.1"/>
</dbReference>
<feature type="transmembrane region" description="Helical" evidence="9">
    <location>
        <begin position="55"/>
        <end position="78"/>
    </location>
</feature>
<sequence>MLLAQLTLAGVAAPIAGGALIGLAASLMLLTDGRIAGISGIVGGSLEPRPERWRLAFLAGIALGGLILSLAFPAAIAAPVGRPLALVGLAGLVVGYGTRMGNGCTSGHGVCGLSRRSRRSFAATLAFMAAGAVSATLLSMIGVGS</sequence>
<dbReference type="PANTHER" id="PTHR30574:SF1">
    <property type="entry name" value="SULPHUR TRANSPORT DOMAIN-CONTAINING PROTEIN"/>
    <property type="match status" value="1"/>
</dbReference>
<evidence type="ECO:0000256" key="7">
    <source>
        <dbReference type="ARBA" id="ARBA00023136"/>
    </source>
</evidence>
<dbReference type="EMBL" id="ABCS01000068">
    <property type="protein sequence ID" value="EDM76306.1"/>
    <property type="molecule type" value="Genomic_DNA"/>
</dbReference>
<dbReference type="GO" id="GO:0005886">
    <property type="term" value="C:plasma membrane"/>
    <property type="evidence" value="ECO:0007669"/>
    <property type="project" value="UniProtKB-SubCell"/>
</dbReference>
<dbReference type="Proteomes" id="UP000005801">
    <property type="component" value="Unassembled WGS sequence"/>
</dbReference>